<dbReference type="PANTHER" id="PTHR24321:SF8">
    <property type="entry name" value="ESTRADIOL 17-BETA-DEHYDROGENASE 8-RELATED"/>
    <property type="match status" value="1"/>
</dbReference>
<evidence type="ECO:0000313" key="6">
    <source>
        <dbReference type="EMBL" id="KAB2675278.1"/>
    </source>
</evidence>
<keyword evidence="2" id="KW-0560">Oxidoreductase</keyword>
<dbReference type="PRINTS" id="PR00081">
    <property type="entry name" value="GDHRDH"/>
</dbReference>
<dbReference type="InterPro" id="IPR036291">
    <property type="entry name" value="NAD(P)-bd_dom_sf"/>
</dbReference>
<feature type="domain" description="Ketoreductase" evidence="5">
    <location>
        <begin position="28"/>
        <end position="219"/>
    </location>
</feature>
<evidence type="ECO:0000259" key="5">
    <source>
        <dbReference type="SMART" id="SM00822"/>
    </source>
</evidence>
<dbReference type="PRINTS" id="PR00080">
    <property type="entry name" value="SDRFAMILY"/>
</dbReference>
<protein>
    <submittedName>
        <fullName evidence="6">SDR family NAD(P)-dependent oxidoreductase</fullName>
    </submittedName>
</protein>
<comment type="caution">
    <text evidence="6">The sequence shown here is derived from an EMBL/GenBank/DDBJ whole genome shotgun (WGS) entry which is preliminary data.</text>
</comment>
<evidence type="ECO:0000256" key="3">
    <source>
        <dbReference type="ARBA" id="ARBA00023027"/>
    </source>
</evidence>
<dbReference type="Proteomes" id="UP000481643">
    <property type="component" value="Unassembled WGS sequence"/>
</dbReference>
<dbReference type="Gene3D" id="3.40.50.720">
    <property type="entry name" value="NAD(P)-binding Rossmann-like Domain"/>
    <property type="match status" value="1"/>
</dbReference>
<dbReference type="InterPro" id="IPR057326">
    <property type="entry name" value="KR_dom"/>
</dbReference>
<comment type="similarity">
    <text evidence="1 4">Belongs to the short-chain dehydrogenases/reductases (SDR) family.</text>
</comment>
<dbReference type="Pfam" id="PF00106">
    <property type="entry name" value="adh_short"/>
    <property type="match status" value="1"/>
</dbReference>
<dbReference type="InterPro" id="IPR020904">
    <property type="entry name" value="Sc_DH/Rdtase_CS"/>
</dbReference>
<dbReference type="SUPFAM" id="SSF51735">
    <property type="entry name" value="NAD(P)-binding Rossmann-fold domains"/>
    <property type="match status" value="1"/>
</dbReference>
<reference evidence="6 7" key="1">
    <citation type="submission" date="2019-09" db="EMBL/GenBank/DDBJ databases">
        <title>Taxonomic organization of the family Brucellaceae based on a phylogenomic approach.</title>
        <authorList>
            <person name="Leclercq S."/>
            <person name="Cloeckaert A."/>
            <person name="Zygmunt M.S."/>
        </authorList>
    </citation>
    <scope>NUCLEOTIDE SEQUENCE [LARGE SCALE GENOMIC DNA]</scope>
    <source>
        <strain evidence="6 7">WS1830</strain>
    </source>
</reference>
<evidence type="ECO:0000256" key="1">
    <source>
        <dbReference type="ARBA" id="ARBA00006484"/>
    </source>
</evidence>
<name>A0A6L3Y887_9HYPH</name>
<dbReference type="SMART" id="SM00822">
    <property type="entry name" value="PKS_KR"/>
    <property type="match status" value="1"/>
</dbReference>
<evidence type="ECO:0000256" key="2">
    <source>
        <dbReference type="ARBA" id="ARBA00023002"/>
    </source>
</evidence>
<sequence length="221" mass="22358">MSTSSSAEMKPAAFDSLATFAPGLFQGQNVLVTGGTSGIGAAIAAGFIHLGATVLATGATPAEVEAAAADGSAIAGLRHAVLDVRDAAAVQNLVGSLPGLDVVVNCAGIIRRGAELDPETFASVVDINLTGTMRICAAARPLLTKRGGAIVNTASMLSFFGGGLAPGYSASKGGVAQLTKSLAIAYASDSIRVKADCVPQRRRLPRKRITQSMERTGTPTF</sequence>
<organism evidence="6 7">
    <name type="scientific">Brucella tritici</name>
    <dbReference type="NCBI Taxonomy" id="94626"/>
    <lineage>
        <taxon>Bacteria</taxon>
        <taxon>Pseudomonadati</taxon>
        <taxon>Pseudomonadota</taxon>
        <taxon>Alphaproteobacteria</taxon>
        <taxon>Hyphomicrobiales</taxon>
        <taxon>Brucellaceae</taxon>
        <taxon>Brucella/Ochrobactrum group</taxon>
        <taxon>Brucella</taxon>
    </lineage>
</organism>
<accession>A0A6L3Y887</accession>
<dbReference type="PANTHER" id="PTHR24321">
    <property type="entry name" value="DEHYDROGENASES, SHORT CHAIN"/>
    <property type="match status" value="1"/>
</dbReference>
<dbReference type="RefSeq" id="WP_109989946.1">
    <property type="nucleotide sequence ID" value="NZ_WBVX01000058.1"/>
</dbReference>
<evidence type="ECO:0000313" key="7">
    <source>
        <dbReference type="Proteomes" id="UP000481643"/>
    </source>
</evidence>
<proteinExistence type="inferred from homology"/>
<dbReference type="GO" id="GO:0016491">
    <property type="term" value="F:oxidoreductase activity"/>
    <property type="evidence" value="ECO:0007669"/>
    <property type="project" value="UniProtKB-KW"/>
</dbReference>
<evidence type="ECO:0000256" key="4">
    <source>
        <dbReference type="RuleBase" id="RU000363"/>
    </source>
</evidence>
<dbReference type="PROSITE" id="PS00061">
    <property type="entry name" value="ADH_SHORT"/>
    <property type="match status" value="1"/>
</dbReference>
<dbReference type="InterPro" id="IPR002347">
    <property type="entry name" value="SDR_fam"/>
</dbReference>
<keyword evidence="3" id="KW-0520">NAD</keyword>
<gene>
    <name evidence="6" type="ORF">F9L08_27885</name>
</gene>
<dbReference type="EMBL" id="WBVX01000058">
    <property type="protein sequence ID" value="KAB2675278.1"/>
    <property type="molecule type" value="Genomic_DNA"/>
</dbReference>
<dbReference type="CDD" id="cd05233">
    <property type="entry name" value="SDR_c"/>
    <property type="match status" value="1"/>
</dbReference>
<dbReference type="AlphaFoldDB" id="A0A6L3Y887"/>